<feature type="compositionally biased region" description="Low complexity" evidence="1">
    <location>
        <begin position="188"/>
        <end position="212"/>
    </location>
</feature>
<dbReference type="Pfam" id="PF01476">
    <property type="entry name" value="LysM"/>
    <property type="match status" value="4"/>
</dbReference>
<evidence type="ECO:0000256" key="1">
    <source>
        <dbReference type="SAM" id="MobiDB-lite"/>
    </source>
</evidence>
<dbReference type="SUPFAM" id="SSF53955">
    <property type="entry name" value="Lysozyme-like"/>
    <property type="match status" value="1"/>
</dbReference>
<feature type="region of interest" description="Disordered" evidence="1">
    <location>
        <begin position="117"/>
        <end position="139"/>
    </location>
</feature>
<dbReference type="InterPro" id="IPR036779">
    <property type="entry name" value="LysM_dom_sf"/>
</dbReference>
<dbReference type="SMART" id="SM00257">
    <property type="entry name" value="LysM"/>
    <property type="match status" value="4"/>
</dbReference>
<dbReference type="Gene3D" id="1.10.530.10">
    <property type="match status" value="1"/>
</dbReference>
<organism evidence="3 4">
    <name type="scientific">Georgenia alba</name>
    <dbReference type="NCBI Taxonomy" id="2233858"/>
    <lineage>
        <taxon>Bacteria</taxon>
        <taxon>Bacillati</taxon>
        <taxon>Actinomycetota</taxon>
        <taxon>Actinomycetes</taxon>
        <taxon>Micrococcales</taxon>
        <taxon>Bogoriellaceae</taxon>
        <taxon>Georgenia</taxon>
    </lineage>
</organism>
<accession>A0ABW2QA23</accession>
<dbReference type="CDD" id="cd00254">
    <property type="entry name" value="LT-like"/>
    <property type="match status" value="1"/>
</dbReference>
<feature type="domain" description="LysM" evidence="2">
    <location>
        <begin position="282"/>
        <end position="326"/>
    </location>
</feature>
<feature type="region of interest" description="Disordered" evidence="1">
    <location>
        <begin position="259"/>
        <end position="283"/>
    </location>
</feature>
<comment type="caution">
    <text evidence="3">The sequence shown here is derived from an EMBL/GenBank/DDBJ whole genome shotgun (WGS) entry which is preliminary data.</text>
</comment>
<proteinExistence type="predicted"/>
<feature type="region of interest" description="Disordered" evidence="1">
    <location>
        <begin position="184"/>
        <end position="215"/>
    </location>
</feature>
<evidence type="ECO:0000313" key="4">
    <source>
        <dbReference type="Proteomes" id="UP001596455"/>
    </source>
</evidence>
<dbReference type="PANTHER" id="PTHR33734:SF22">
    <property type="entry name" value="MEMBRANE-BOUND LYTIC MUREIN TRANSGLYCOSYLASE D"/>
    <property type="match status" value="1"/>
</dbReference>
<dbReference type="Proteomes" id="UP001596455">
    <property type="component" value="Unassembled WGS sequence"/>
</dbReference>
<gene>
    <name evidence="3" type="ORF">ACFQQL_13270</name>
</gene>
<sequence length="491" mass="49392">MSKGGNTSRTAARHAGRAGVGLAVVATAVGVGAPAAHAEGSLAVQPMTPLPGVHGASVGGHVVRTDQPTMTYRVVAGDTVSRIAARTGSSVSAIVRANNLGSDALIRAGQMLRIPSAARSGGDEAPSATPASNGSSTTAHTVAAGDTLSAIAARYDTSVDRLVRLNGLDSADVIHVGQRLRVSGDAGGASAAPAAPASTSAPTTADSGSGSTHTVRAGETVSAIAARYDTTVEEIIQANDLGSDALIYVGQRLAVGGSGGQSSAGSSSSDSSDGSSSSGSTISYTVSSGDTVGALASRFGVPAQSIVTANDLGSDALIYVGQRLTIPSSTNLVDDSFLGRRYPEATVASANANKAALLAAGVPSREQMQSMVVQVANEMGVDPALAQAHAYQESGFNHASVSPANAIGTMQVIPTSGEWASDLVGRDLNLLDPYDNVVAGVSIIRALQSTASSTDQGIAAYYQGLGSVREYGMFDDTEDYVRAIKAHMNRF</sequence>
<evidence type="ECO:0000313" key="3">
    <source>
        <dbReference type="EMBL" id="MFC7406086.1"/>
    </source>
</evidence>
<dbReference type="PROSITE" id="PS51782">
    <property type="entry name" value="LYSM"/>
    <property type="match status" value="4"/>
</dbReference>
<feature type="compositionally biased region" description="Low complexity" evidence="1">
    <location>
        <begin position="263"/>
        <end position="283"/>
    </location>
</feature>
<keyword evidence="4" id="KW-1185">Reference proteome</keyword>
<dbReference type="CDD" id="cd00118">
    <property type="entry name" value="LysM"/>
    <property type="match status" value="4"/>
</dbReference>
<protein>
    <submittedName>
        <fullName evidence="3">LysM peptidoglycan-binding domain-containing protein</fullName>
    </submittedName>
</protein>
<feature type="compositionally biased region" description="Polar residues" evidence="1">
    <location>
        <begin position="129"/>
        <end position="139"/>
    </location>
</feature>
<name>A0ABW2QA23_9MICO</name>
<dbReference type="RefSeq" id="WP_382395115.1">
    <property type="nucleotide sequence ID" value="NZ_JBHTCQ010000002.1"/>
</dbReference>
<dbReference type="Pfam" id="PF01464">
    <property type="entry name" value="SLT"/>
    <property type="match status" value="1"/>
</dbReference>
<dbReference type="InterPro" id="IPR018392">
    <property type="entry name" value="LysM"/>
</dbReference>
<dbReference type="EMBL" id="JBHTCQ010000002">
    <property type="protein sequence ID" value="MFC7406086.1"/>
    <property type="molecule type" value="Genomic_DNA"/>
</dbReference>
<reference evidence="4" key="1">
    <citation type="journal article" date="2019" name="Int. J. Syst. Evol. Microbiol.">
        <title>The Global Catalogue of Microorganisms (GCM) 10K type strain sequencing project: providing services to taxonomists for standard genome sequencing and annotation.</title>
        <authorList>
            <consortium name="The Broad Institute Genomics Platform"/>
            <consortium name="The Broad Institute Genome Sequencing Center for Infectious Disease"/>
            <person name="Wu L."/>
            <person name="Ma J."/>
        </authorList>
    </citation>
    <scope>NUCLEOTIDE SEQUENCE [LARGE SCALE GENOMIC DNA]</scope>
    <source>
        <strain evidence="4">JCM 1490</strain>
    </source>
</reference>
<dbReference type="InterPro" id="IPR008258">
    <property type="entry name" value="Transglycosylase_SLT_dom_1"/>
</dbReference>
<dbReference type="InterPro" id="IPR023346">
    <property type="entry name" value="Lysozyme-like_dom_sf"/>
</dbReference>
<dbReference type="SUPFAM" id="SSF54106">
    <property type="entry name" value="LysM domain"/>
    <property type="match status" value="4"/>
</dbReference>
<feature type="domain" description="LysM" evidence="2">
    <location>
        <begin position="138"/>
        <end position="182"/>
    </location>
</feature>
<dbReference type="PANTHER" id="PTHR33734">
    <property type="entry name" value="LYSM DOMAIN-CONTAINING GPI-ANCHORED PROTEIN 2"/>
    <property type="match status" value="1"/>
</dbReference>
<feature type="domain" description="LysM" evidence="2">
    <location>
        <begin position="211"/>
        <end position="255"/>
    </location>
</feature>
<dbReference type="Gene3D" id="3.10.350.10">
    <property type="entry name" value="LysM domain"/>
    <property type="match status" value="4"/>
</dbReference>
<feature type="domain" description="LysM" evidence="2">
    <location>
        <begin position="70"/>
        <end position="114"/>
    </location>
</feature>
<evidence type="ECO:0000259" key="2">
    <source>
        <dbReference type="PROSITE" id="PS51782"/>
    </source>
</evidence>